<dbReference type="SUPFAM" id="SSF47370">
    <property type="entry name" value="Bromodomain"/>
    <property type="match status" value="1"/>
</dbReference>
<dbReference type="Pfam" id="PF00439">
    <property type="entry name" value="Bromodomain"/>
    <property type="match status" value="1"/>
</dbReference>
<dbReference type="InterPro" id="IPR051831">
    <property type="entry name" value="Bromodomain_contain_prot"/>
</dbReference>
<dbReference type="PANTHER" id="PTHR22881">
    <property type="entry name" value="BROMODOMAIN CONTAINING PROTEIN"/>
    <property type="match status" value="1"/>
</dbReference>
<dbReference type="PRINTS" id="PR00503">
    <property type="entry name" value="BROMODOMAIN"/>
</dbReference>
<dbReference type="PANTHER" id="PTHR22881:SF27">
    <property type="entry name" value="BROMODOMAIN CONTAINING 7_9"/>
    <property type="match status" value="1"/>
</dbReference>
<dbReference type="CDD" id="cd05513">
    <property type="entry name" value="Bromo_brd7_like"/>
    <property type="match status" value="1"/>
</dbReference>
<feature type="coiled-coil region" evidence="7">
    <location>
        <begin position="502"/>
        <end position="535"/>
    </location>
</feature>
<name>A0A6J2XRV7_SITOR</name>
<dbReference type="InterPro" id="IPR001487">
    <property type="entry name" value="Bromodomain"/>
</dbReference>
<dbReference type="Proteomes" id="UP000504635">
    <property type="component" value="Unplaced"/>
</dbReference>
<proteinExistence type="predicted"/>
<organism evidence="10 11">
    <name type="scientific">Sitophilus oryzae</name>
    <name type="common">Rice weevil</name>
    <name type="synonym">Curculio oryzae</name>
    <dbReference type="NCBI Taxonomy" id="7048"/>
    <lineage>
        <taxon>Eukaryota</taxon>
        <taxon>Metazoa</taxon>
        <taxon>Ecdysozoa</taxon>
        <taxon>Arthropoda</taxon>
        <taxon>Hexapoda</taxon>
        <taxon>Insecta</taxon>
        <taxon>Pterygota</taxon>
        <taxon>Neoptera</taxon>
        <taxon>Endopterygota</taxon>
        <taxon>Coleoptera</taxon>
        <taxon>Polyphaga</taxon>
        <taxon>Cucujiformia</taxon>
        <taxon>Curculionidae</taxon>
        <taxon>Dryophthorinae</taxon>
        <taxon>Sitophilus</taxon>
    </lineage>
</organism>
<dbReference type="SMART" id="SM00297">
    <property type="entry name" value="BROMO"/>
    <property type="match status" value="1"/>
</dbReference>
<dbReference type="Gene3D" id="1.20.920.10">
    <property type="entry name" value="Bromodomain-like"/>
    <property type="match status" value="1"/>
</dbReference>
<dbReference type="OrthoDB" id="21648at2759"/>
<reference evidence="11" key="1">
    <citation type="submission" date="2025-08" db="UniProtKB">
        <authorList>
            <consortium name="RefSeq"/>
        </authorList>
    </citation>
    <scope>IDENTIFICATION</scope>
    <source>
        <tissue evidence="11">Gonads</tissue>
    </source>
</reference>
<dbReference type="CTD" id="34062"/>
<evidence type="ECO:0000313" key="10">
    <source>
        <dbReference type="Proteomes" id="UP000504635"/>
    </source>
</evidence>
<evidence type="ECO:0000256" key="7">
    <source>
        <dbReference type="SAM" id="Coils"/>
    </source>
</evidence>
<dbReference type="GO" id="GO:0005634">
    <property type="term" value="C:nucleus"/>
    <property type="evidence" value="ECO:0007669"/>
    <property type="project" value="UniProtKB-SubCell"/>
</dbReference>
<dbReference type="PROSITE" id="PS50014">
    <property type="entry name" value="BROMODOMAIN_2"/>
    <property type="match status" value="1"/>
</dbReference>
<comment type="subcellular location">
    <subcellularLocation>
        <location evidence="1">Nucleus</location>
    </subcellularLocation>
</comment>
<dbReference type="Pfam" id="PF12024">
    <property type="entry name" value="DUF3512"/>
    <property type="match status" value="1"/>
</dbReference>
<keyword evidence="2" id="KW-0805">Transcription regulation</keyword>
<keyword evidence="3 6" id="KW-0103">Bromodomain</keyword>
<dbReference type="GeneID" id="115880632"/>
<evidence type="ECO:0000256" key="6">
    <source>
        <dbReference type="PROSITE-ProRule" id="PRU00035"/>
    </source>
</evidence>
<evidence type="ECO:0000256" key="8">
    <source>
        <dbReference type="SAM" id="MobiDB-lite"/>
    </source>
</evidence>
<evidence type="ECO:0000313" key="11">
    <source>
        <dbReference type="RefSeq" id="XP_030753771.1"/>
    </source>
</evidence>
<dbReference type="InParanoid" id="A0A6J2XRV7"/>
<dbReference type="InterPro" id="IPR036427">
    <property type="entry name" value="Bromodomain-like_sf"/>
</dbReference>
<keyword evidence="7" id="KW-0175">Coiled coil</keyword>
<evidence type="ECO:0000256" key="4">
    <source>
        <dbReference type="ARBA" id="ARBA00023163"/>
    </source>
</evidence>
<evidence type="ECO:0000256" key="5">
    <source>
        <dbReference type="ARBA" id="ARBA00023242"/>
    </source>
</evidence>
<dbReference type="InterPro" id="IPR021900">
    <property type="entry name" value="DUF3512"/>
</dbReference>
<evidence type="ECO:0000259" key="9">
    <source>
        <dbReference type="PROSITE" id="PS50014"/>
    </source>
</evidence>
<protein>
    <submittedName>
        <fullName evidence="11">Bromodomain-containing protein 7</fullName>
    </submittedName>
</protein>
<feature type="compositionally biased region" description="Polar residues" evidence="8">
    <location>
        <begin position="48"/>
        <end position="61"/>
    </location>
</feature>
<dbReference type="RefSeq" id="XP_030753771.1">
    <property type="nucleotide sequence ID" value="XM_030897911.1"/>
</dbReference>
<keyword evidence="5" id="KW-0539">Nucleus</keyword>
<keyword evidence="10" id="KW-1185">Reference proteome</keyword>
<dbReference type="AlphaFoldDB" id="A0A6J2XRV7"/>
<feature type="compositionally biased region" description="Basic residues" evidence="8">
    <location>
        <begin position="70"/>
        <end position="102"/>
    </location>
</feature>
<dbReference type="FunCoup" id="A0A6J2XRV7">
    <property type="interactions" value="2412"/>
</dbReference>
<dbReference type="GO" id="GO:0006357">
    <property type="term" value="P:regulation of transcription by RNA polymerase II"/>
    <property type="evidence" value="ECO:0007669"/>
    <property type="project" value="TreeGrafter"/>
</dbReference>
<feature type="domain" description="Bromo" evidence="9">
    <location>
        <begin position="158"/>
        <end position="228"/>
    </location>
</feature>
<feature type="region of interest" description="Disordered" evidence="8">
    <location>
        <begin position="1"/>
        <end position="108"/>
    </location>
</feature>
<evidence type="ECO:0000256" key="2">
    <source>
        <dbReference type="ARBA" id="ARBA00023015"/>
    </source>
</evidence>
<evidence type="ECO:0000256" key="1">
    <source>
        <dbReference type="ARBA" id="ARBA00004123"/>
    </source>
</evidence>
<accession>A0A6J2XRV7</accession>
<dbReference type="KEGG" id="soy:115880632"/>
<keyword evidence="4" id="KW-0804">Transcription</keyword>
<evidence type="ECO:0000256" key="3">
    <source>
        <dbReference type="ARBA" id="ARBA00023117"/>
    </source>
</evidence>
<gene>
    <name evidence="11" type="primary">LOC115880632</name>
</gene>
<sequence length="635" mass="71657">MDNNVSDQVACIKKHKKHRRDRDDKPGLKLILKVGSNNTPEHEEEYVQNLTEDSSSFSLVPNDSAYPLYHGHHKKSKKKKKKKEKDRERRHKHHHKDKKRKRGDVEDENIEEMDTLLGVYPLLGSPNSQREQRSCVIKKIQERSSLSKALDHLLNQLEKKDSHNFFAWPVTDNIAPGYSRIISKPMDFSTMRQKVEENQYKRIKEFIEDFSLMCENAMKYNHVDTVYFKASKKLLQAGLKVFQQDKLVHLLQIAPDLTEEEIGFEITPEMRSAVGVKSGDEAEGITKIGSKEPLTPEEILAQANNAARLAKAKLKGQGPSIGYLRTRRDGSAQLAILVGNNAGKRKLLAPLGSLVGRLSDGSAHLQGFREDRRNTARPVKSLYYGAFGSYAPSHDSAFANLTKEESALVLRTYGSDTAVQYAESIQDFVKGCDYGEQLVDSLLDLLSGGDHSKTKSTIEEGKRLKDEENAVRTILETTTDTLKVNVDELKSLQEIGIDVNFLDAMEDEIKQSEERHEMQQKLNDMCQLLEKLQKTQYERLSQSLPSSLHNIARPTQDESNLADQCVENLTEISKKVLPGAIAPVSAIRKALGVTVPPSIPDPEPDLETELRQFLEEAQQPTHLETDNAIEEILME</sequence>